<sequence length="956" mass="108869">MTDKKYPRGSEWRKWDLHIHTPASFHWSGKRFNADPKSLDNADLVDEMIDALNSAEPAVFAFMDYWTFDGWFALKHRLSQPGAPELTKTVFPGIELRLVAPMTGRLNAHVLFSDTIEDQYLRDFKTALEIALINRPLSDHSLKCLARHVGDDLLNKKGYQRCEVNDDDSKALEAGSKIAEITCDSYKKAILNVPDNKAIGFMPFNTNDGLADIKWNEHYSYCLGLFDSSPIFETRLTDTWAAFVGIETKGNEKWISNFQLALKNIPRLAISGSDAHRFIGESGNKDRRGYGDYPSEKATWIKANPTFEGLQQAIKEPAKRSFIGEQPPKKKLFNENRSLFIDKLEINKSSDSTLNDEWLNQTRLDLNPDLIAIIGNKGSGKSALADITALLGNSKQSHHFSFLKENRFRGKTGEPAKHFVAKSTWADGKDLEKNLNENPATENVEFVKYIPQGHFEELCNAHVSGKSDAFEKELRAVIFSHADDTIRLGALDFDQLIEQQERSLRSRIDGLRNELHNVNQQIDSTESQMLPETRRAIEELLTQKLRLIDELNKIRPEDVAQPTSELTDEQQKATGLLAEIVEELEKTKAQKQINQDELTKLAAKKKAGRNLLEGIDVVNRTIQNFFTSFDEDAKLIGLDINEIIQLKINEQRIADVESETSTRETEIGSDNQKLEEHDQAIITKREPLNAKLNYPQQAYQNYLDQLNEWEEKKISILGSRDLPDTLKGLEHRKEQLDSLPTQRSNLQADRLEKTAQIFDLLNEQRANRETLFQPVQQLIQNNSLIRDEYKLQFKAELSSTTELITDKLFSLVKQASGEFRGESESLAAIKELTDRHDLNNRQSLLGFLTELHDKLEGSSSGQIGIQSMLRKGRSANEVYDFLFDLEYLKPRYTLMFQDAHIEQLSPGQRGSLLLIFYLLVDKGNTPIILDQPEENLDNETIVSLLVPVLNEAKQKR</sequence>
<dbReference type="InterPro" id="IPR016195">
    <property type="entry name" value="Pol/histidinol_Pase-like"/>
</dbReference>
<dbReference type="Proteomes" id="UP001203423">
    <property type="component" value="Unassembled WGS sequence"/>
</dbReference>
<name>A0ABT0L6U8_9GAMM</name>
<dbReference type="InterPro" id="IPR054787">
    <property type="entry name" value="TrlF_ATPase"/>
</dbReference>
<dbReference type="SUPFAM" id="SSF52540">
    <property type="entry name" value="P-loop containing nucleoside triphosphate hydrolases"/>
    <property type="match status" value="1"/>
</dbReference>
<protein>
    <submittedName>
        <fullName evidence="2">ABC transporter</fullName>
    </submittedName>
</protein>
<dbReference type="Gene3D" id="3.40.50.300">
    <property type="entry name" value="P-loop containing nucleotide triphosphate hydrolases"/>
    <property type="match status" value="1"/>
</dbReference>
<organism evidence="2 3">
    <name type="scientific">Shewanella surugensis</name>
    <dbReference type="NCBI Taxonomy" id="212020"/>
    <lineage>
        <taxon>Bacteria</taxon>
        <taxon>Pseudomonadati</taxon>
        <taxon>Pseudomonadota</taxon>
        <taxon>Gammaproteobacteria</taxon>
        <taxon>Alteromonadales</taxon>
        <taxon>Shewanellaceae</taxon>
        <taxon>Shewanella</taxon>
    </lineage>
</organism>
<accession>A0ABT0L6U8</accession>
<proteinExistence type="predicted"/>
<dbReference type="SUPFAM" id="SSF89550">
    <property type="entry name" value="PHP domain-like"/>
    <property type="match status" value="1"/>
</dbReference>
<evidence type="ECO:0000313" key="2">
    <source>
        <dbReference type="EMBL" id="MCL1123419.1"/>
    </source>
</evidence>
<dbReference type="InterPro" id="IPR027417">
    <property type="entry name" value="P-loop_NTPase"/>
</dbReference>
<evidence type="ECO:0000256" key="1">
    <source>
        <dbReference type="SAM" id="Coils"/>
    </source>
</evidence>
<dbReference type="NCBIfam" id="NF045780">
    <property type="entry name" value="TrlF_fam_ATP"/>
    <property type="match status" value="1"/>
</dbReference>
<comment type="caution">
    <text evidence="2">The sequence shown here is derived from an EMBL/GenBank/DDBJ whole genome shotgun (WGS) entry which is preliminary data.</text>
</comment>
<evidence type="ECO:0000313" key="3">
    <source>
        <dbReference type="Proteomes" id="UP001203423"/>
    </source>
</evidence>
<feature type="coiled-coil region" evidence="1">
    <location>
        <begin position="577"/>
        <end position="604"/>
    </location>
</feature>
<reference evidence="2 3" key="1">
    <citation type="submission" date="2022-01" db="EMBL/GenBank/DDBJ databases">
        <title>Whole genome-based taxonomy of the Shewanellaceae.</title>
        <authorList>
            <person name="Martin-Rodriguez A.J."/>
        </authorList>
    </citation>
    <scope>NUCLEOTIDE SEQUENCE [LARGE SCALE GENOMIC DNA]</scope>
    <source>
        <strain evidence="2 3">DSM 17177</strain>
    </source>
</reference>
<keyword evidence="3" id="KW-1185">Reference proteome</keyword>
<dbReference type="EMBL" id="JAKIKS010000006">
    <property type="protein sequence ID" value="MCL1123419.1"/>
    <property type="molecule type" value="Genomic_DNA"/>
</dbReference>
<dbReference type="Gene3D" id="3.20.20.140">
    <property type="entry name" value="Metal-dependent hydrolases"/>
    <property type="match status" value="1"/>
</dbReference>
<feature type="coiled-coil region" evidence="1">
    <location>
        <begin position="501"/>
        <end position="528"/>
    </location>
</feature>
<keyword evidence="1" id="KW-0175">Coiled coil</keyword>
<dbReference type="RefSeq" id="WP_248938707.1">
    <property type="nucleotide sequence ID" value="NZ_JAKIKS010000006.1"/>
</dbReference>
<gene>
    <name evidence="2" type="ORF">L2764_02715</name>
</gene>